<reference evidence="4 5" key="1">
    <citation type="submission" date="2020-02" db="EMBL/GenBank/DDBJ databases">
        <authorList>
            <person name="Hogendoorn C."/>
        </authorList>
    </citation>
    <scope>NUCLEOTIDE SEQUENCE [LARGE SCALE GENOMIC DNA]</scope>
    <source>
        <strain evidence="4">R501</strain>
    </source>
</reference>
<evidence type="ECO:0000259" key="3">
    <source>
        <dbReference type="Pfam" id="PF07282"/>
    </source>
</evidence>
<accession>A0A6F8ZG43</accession>
<dbReference type="Proteomes" id="UP000503399">
    <property type="component" value="Chromosome"/>
</dbReference>
<protein>
    <recommendedName>
        <fullName evidence="3">Cas12f1-like TNB domain-containing protein</fullName>
    </recommendedName>
</protein>
<dbReference type="GO" id="GO:0003677">
    <property type="term" value="F:DNA binding"/>
    <property type="evidence" value="ECO:0007669"/>
    <property type="project" value="UniProtKB-KW"/>
</dbReference>
<dbReference type="NCBIfam" id="TIGR01766">
    <property type="entry name" value="IS200/IS605 family accessory protein TnpB-like domain"/>
    <property type="match status" value="1"/>
</dbReference>
<dbReference type="KEGG" id="hfv:R50_0926"/>
<keyword evidence="1" id="KW-0238">DNA-binding</keyword>
<dbReference type="InterPro" id="IPR010095">
    <property type="entry name" value="Cas12f1-like_TNB"/>
</dbReference>
<keyword evidence="5" id="KW-1185">Reference proteome</keyword>
<evidence type="ECO:0000313" key="5">
    <source>
        <dbReference type="Proteomes" id="UP000503399"/>
    </source>
</evidence>
<dbReference type="EMBL" id="LR778114">
    <property type="protein sequence ID" value="CAB1128432.1"/>
    <property type="molecule type" value="Genomic_DNA"/>
</dbReference>
<sequence>MALVQAVRTMILPLWGPNGVKHAALEQTQALFERLVAFYLAVLIREPGLWDKVPKRDQQTRRVLFDPETGEIRMRAPTAKEVLTRVEAVTVKTRAHPDPSHDLQAVPGAAKAPVVFRRAAIQRAIGLVRAYRSNLARWERRGRKGRMPGPPVVGRFPITVYRGQGLIVRSPLRSFLKVKLWNGAQWAWVQIPVRIPERVAILLARSEETRARIEAGLSAARALEREGRAEEAKTAREQLKPLPWEIAQASVTLYRHPDGWAAHVPFVRTVPVKPAEDQRAAHPGLPVTTVDLGENNLAVAVAWRGRKVIGTLFVRGRAHEGRRLRRLSAIRWRQMASGKPARGVRSNRRRWARLAQAEEDAARQIARRIVRFAKTHGSRVIVLEALNRMPQAQRMGWTRRQNLRRSWWMRGRILSFTRAMALWEGILVVRRDPAFTSKACPHCGAYGERFSRRTGGRGPRHTFRCPACGWEGNADLVGAINLKKKWDRTFPPLGPLMAVAKATKNDTKTAPARVEDKGAVEGAANAG</sequence>
<name>A0A6F8ZG43_9FIRM</name>
<dbReference type="AlphaFoldDB" id="A0A6F8ZG43"/>
<feature type="domain" description="Cas12f1-like TNB" evidence="3">
    <location>
        <begin position="412"/>
        <end position="482"/>
    </location>
</feature>
<evidence type="ECO:0000256" key="1">
    <source>
        <dbReference type="ARBA" id="ARBA00023125"/>
    </source>
</evidence>
<evidence type="ECO:0000256" key="2">
    <source>
        <dbReference type="SAM" id="MobiDB-lite"/>
    </source>
</evidence>
<dbReference type="Pfam" id="PF07282">
    <property type="entry name" value="Cas12f1-like_TNB"/>
    <property type="match status" value="1"/>
</dbReference>
<gene>
    <name evidence="4" type="ORF">R50_0926</name>
</gene>
<proteinExistence type="predicted"/>
<evidence type="ECO:0000313" key="4">
    <source>
        <dbReference type="EMBL" id="CAB1128432.1"/>
    </source>
</evidence>
<organism evidence="4 5">
    <name type="scientific">Candidatus Hydrogenisulfobacillus filiaventi</name>
    <dbReference type="NCBI Taxonomy" id="2707344"/>
    <lineage>
        <taxon>Bacteria</taxon>
        <taxon>Bacillati</taxon>
        <taxon>Bacillota</taxon>
        <taxon>Clostridia</taxon>
        <taxon>Eubacteriales</taxon>
        <taxon>Clostridiales Family XVII. Incertae Sedis</taxon>
        <taxon>Candidatus Hydrogenisulfobacillus</taxon>
    </lineage>
</organism>
<feature type="compositionally biased region" description="Basic and acidic residues" evidence="2">
    <location>
        <begin position="507"/>
        <end position="519"/>
    </location>
</feature>
<feature type="region of interest" description="Disordered" evidence="2">
    <location>
        <begin position="507"/>
        <end position="527"/>
    </location>
</feature>